<keyword evidence="4 6" id="KW-1133">Transmembrane helix</keyword>
<comment type="caution">
    <text evidence="7">The sequence shown here is derived from an EMBL/GenBank/DDBJ whole genome shotgun (WGS) entry which is preliminary data.</text>
</comment>
<evidence type="ECO:0000256" key="5">
    <source>
        <dbReference type="ARBA" id="ARBA00023136"/>
    </source>
</evidence>
<gene>
    <name evidence="7" type="ORF">DL89DRAFT_61239</name>
</gene>
<name>A0A1Y1W042_9FUNG</name>
<dbReference type="PANTHER" id="PTHR12668">
    <property type="entry name" value="TRANSMEMBRANE PROTEIN 14, 15"/>
    <property type="match status" value="1"/>
</dbReference>
<protein>
    <submittedName>
        <fullName evidence="7">TMEM14-domain-containing protein</fullName>
    </submittedName>
</protein>
<evidence type="ECO:0000256" key="3">
    <source>
        <dbReference type="ARBA" id="ARBA00022692"/>
    </source>
</evidence>
<feature type="transmembrane region" description="Helical" evidence="6">
    <location>
        <begin position="30"/>
        <end position="48"/>
    </location>
</feature>
<dbReference type="Proteomes" id="UP000193922">
    <property type="component" value="Unassembled WGS sequence"/>
</dbReference>
<dbReference type="GeneID" id="63808520"/>
<dbReference type="GO" id="GO:0070453">
    <property type="term" value="P:regulation of heme biosynthetic process"/>
    <property type="evidence" value="ECO:0007669"/>
    <property type="project" value="TreeGrafter"/>
</dbReference>
<dbReference type="InterPro" id="IPR044890">
    <property type="entry name" value="TMEM14_sf"/>
</dbReference>
<reference evidence="7 8" key="1">
    <citation type="submission" date="2016-07" db="EMBL/GenBank/DDBJ databases">
        <title>Pervasive Adenine N6-methylation of Active Genes in Fungi.</title>
        <authorList>
            <consortium name="DOE Joint Genome Institute"/>
            <person name="Mondo S.J."/>
            <person name="Dannebaum R.O."/>
            <person name="Kuo R.C."/>
            <person name="Labutti K."/>
            <person name="Haridas S."/>
            <person name="Kuo A."/>
            <person name="Salamov A."/>
            <person name="Ahrendt S.R."/>
            <person name="Lipzen A."/>
            <person name="Sullivan W."/>
            <person name="Andreopoulos W.B."/>
            <person name="Clum A."/>
            <person name="Lindquist E."/>
            <person name="Daum C."/>
            <person name="Ramamoorthy G.K."/>
            <person name="Gryganskyi A."/>
            <person name="Culley D."/>
            <person name="Magnuson J.K."/>
            <person name="James T.Y."/>
            <person name="O'Malley M.A."/>
            <person name="Stajich J.E."/>
            <person name="Spatafora J.W."/>
            <person name="Visel A."/>
            <person name="Grigoriev I.V."/>
        </authorList>
    </citation>
    <scope>NUCLEOTIDE SEQUENCE [LARGE SCALE GENOMIC DNA]</scope>
    <source>
        <strain evidence="7 8">ATCC 12442</strain>
    </source>
</reference>
<evidence type="ECO:0000256" key="6">
    <source>
        <dbReference type="SAM" id="Phobius"/>
    </source>
</evidence>
<comment type="subcellular location">
    <subcellularLocation>
        <location evidence="1">Membrane</location>
    </subcellularLocation>
</comment>
<dbReference type="Pfam" id="PF03647">
    <property type="entry name" value="Tmemb_14"/>
    <property type="match status" value="1"/>
</dbReference>
<feature type="transmembrane region" description="Helical" evidence="6">
    <location>
        <begin position="54"/>
        <end position="72"/>
    </location>
</feature>
<keyword evidence="3 6" id="KW-0812">Transmembrane</keyword>
<evidence type="ECO:0000256" key="1">
    <source>
        <dbReference type="ARBA" id="ARBA00004370"/>
    </source>
</evidence>
<dbReference type="EMBL" id="MCFD01000014">
    <property type="protein sequence ID" value="ORX66890.1"/>
    <property type="molecule type" value="Genomic_DNA"/>
</dbReference>
<organism evidence="7 8">
    <name type="scientific">Linderina pennispora</name>
    <dbReference type="NCBI Taxonomy" id="61395"/>
    <lineage>
        <taxon>Eukaryota</taxon>
        <taxon>Fungi</taxon>
        <taxon>Fungi incertae sedis</taxon>
        <taxon>Zoopagomycota</taxon>
        <taxon>Kickxellomycotina</taxon>
        <taxon>Kickxellomycetes</taxon>
        <taxon>Kickxellales</taxon>
        <taxon>Kickxellaceae</taxon>
        <taxon>Linderina</taxon>
    </lineage>
</organism>
<dbReference type="GO" id="GO:0031966">
    <property type="term" value="C:mitochondrial membrane"/>
    <property type="evidence" value="ECO:0007669"/>
    <property type="project" value="TreeGrafter"/>
</dbReference>
<feature type="transmembrane region" description="Helical" evidence="6">
    <location>
        <begin position="6"/>
        <end position="23"/>
    </location>
</feature>
<dbReference type="OrthoDB" id="5620at2759"/>
<dbReference type="Gene3D" id="1.10.10.1740">
    <property type="entry name" value="Transmembrane protein 14-like"/>
    <property type="match status" value="1"/>
</dbReference>
<accession>A0A1Y1W042</accession>
<comment type="similarity">
    <text evidence="2">Belongs to the TMEM14 family.</text>
</comment>
<dbReference type="STRING" id="61395.A0A1Y1W042"/>
<dbReference type="RefSeq" id="XP_040740849.1">
    <property type="nucleotide sequence ID" value="XM_040891872.1"/>
</dbReference>
<sequence length="104" mass="10697">MTTDVLGISFAAFVAVGGIIGAVKAGSTQSLVYGVVFGLLIGVTSHIASTSTSPLATLAPLLSCLALGIIMGRRYSETQKFMPGGLISLTSLLMTLRFAAKYVL</sequence>
<dbReference type="AlphaFoldDB" id="A0A1Y1W042"/>
<evidence type="ECO:0000313" key="7">
    <source>
        <dbReference type="EMBL" id="ORX66890.1"/>
    </source>
</evidence>
<evidence type="ECO:0000313" key="8">
    <source>
        <dbReference type="Proteomes" id="UP000193922"/>
    </source>
</evidence>
<evidence type="ECO:0000256" key="4">
    <source>
        <dbReference type="ARBA" id="ARBA00022989"/>
    </source>
</evidence>
<dbReference type="PANTHER" id="PTHR12668:SF43">
    <property type="entry name" value="TRANSMEMBRANE PROTEIN 14 HOMOLOG"/>
    <property type="match status" value="1"/>
</dbReference>
<keyword evidence="5 6" id="KW-0472">Membrane</keyword>
<keyword evidence="8" id="KW-1185">Reference proteome</keyword>
<proteinExistence type="inferred from homology"/>
<dbReference type="InterPro" id="IPR005349">
    <property type="entry name" value="TMEM14"/>
</dbReference>
<evidence type="ECO:0000256" key="2">
    <source>
        <dbReference type="ARBA" id="ARBA00007590"/>
    </source>
</evidence>